<dbReference type="InterPro" id="IPR013083">
    <property type="entry name" value="Znf_RING/FYVE/PHD"/>
</dbReference>
<dbReference type="EMBL" id="JAHIBW010000023">
    <property type="protein sequence ID" value="KAG7299132.1"/>
    <property type="molecule type" value="Genomic_DNA"/>
</dbReference>
<gene>
    <name evidence="2" type="ORF">JYU34_017647</name>
</gene>
<keyword evidence="3" id="KW-1185">Reference proteome</keyword>
<organism evidence="2 3">
    <name type="scientific">Plutella xylostella</name>
    <name type="common">Diamondback moth</name>
    <name type="synonym">Plutella maculipennis</name>
    <dbReference type="NCBI Taxonomy" id="51655"/>
    <lineage>
        <taxon>Eukaryota</taxon>
        <taxon>Metazoa</taxon>
        <taxon>Ecdysozoa</taxon>
        <taxon>Arthropoda</taxon>
        <taxon>Hexapoda</taxon>
        <taxon>Insecta</taxon>
        <taxon>Pterygota</taxon>
        <taxon>Neoptera</taxon>
        <taxon>Endopterygota</taxon>
        <taxon>Lepidoptera</taxon>
        <taxon>Glossata</taxon>
        <taxon>Ditrysia</taxon>
        <taxon>Yponomeutoidea</taxon>
        <taxon>Plutellidae</taxon>
        <taxon>Plutella</taxon>
    </lineage>
</organism>
<dbReference type="Proteomes" id="UP000823941">
    <property type="component" value="Chromosome 23"/>
</dbReference>
<protein>
    <submittedName>
        <fullName evidence="2">Uncharacterized protein</fullName>
    </submittedName>
</protein>
<evidence type="ECO:0000313" key="3">
    <source>
        <dbReference type="Proteomes" id="UP000823941"/>
    </source>
</evidence>
<evidence type="ECO:0000313" key="2">
    <source>
        <dbReference type="EMBL" id="KAG7299132.1"/>
    </source>
</evidence>
<dbReference type="Gene3D" id="3.30.40.10">
    <property type="entry name" value="Zinc/RING finger domain, C3HC4 (zinc finger)"/>
    <property type="match status" value="1"/>
</dbReference>
<name>A0ABQ7Q1P6_PLUXY</name>
<reference evidence="2 3" key="1">
    <citation type="submission" date="2021-06" db="EMBL/GenBank/DDBJ databases">
        <title>A haploid diamondback moth (Plutella xylostella L.) genome assembly resolves 31 chromosomes and identifies a diamide resistance mutation.</title>
        <authorList>
            <person name="Ward C.M."/>
            <person name="Perry K.D."/>
            <person name="Baker G."/>
            <person name="Powis K."/>
            <person name="Heckel D.G."/>
            <person name="Baxter S.W."/>
        </authorList>
    </citation>
    <scope>NUCLEOTIDE SEQUENCE [LARGE SCALE GENOMIC DNA]</scope>
    <source>
        <strain evidence="2 3">LV</strain>
        <tissue evidence="2">Single pupa</tissue>
    </source>
</reference>
<evidence type="ECO:0000256" key="1">
    <source>
        <dbReference type="SAM" id="Coils"/>
    </source>
</evidence>
<accession>A0ABQ7Q1P6</accession>
<feature type="coiled-coil region" evidence="1">
    <location>
        <begin position="157"/>
        <end position="198"/>
    </location>
</feature>
<comment type="caution">
    <text evidence="2">The sequence shown here is derived from an EMBL/GenBank/DDBJ whole genome shotgun (WGS) entry which is preliminary data.</text>
</comment>
<proteinExistence type="predicted"/>
<keyword evidence="1" id="KW-0175">Coiled coil</keyword>
<sequence>MTPSILICGKCHKKCRKNDYLQCATCKQILCLDDCSNMSRKLYMIMESAKRLGWKCTKCIQKSSTPISRRPTHSTSLKIKTATSTVTQMSCTPVIHENVTQRRKEIVNIPTENSFESLSDSIDSKSEDECSSNNRHIQNNNWTSSISKSRSCPELHNIRIKNELEKLIEKVSSLEIQLKSAEKEIETMLSENFYLKNEVTRYKNKVDHLTKLCLTSNNDTKKEKKRKCKKSNKTMPNLFSDCSIDLLEESVISEGEPRSPISVNGSHAKLNRAKVQKDACSEPKQTYTKVKLCILSNSTQSGACDVLDSTFNSTKYTYCHYRNTNAKLEALLANIDKKVEGFTMSDFCVLMIGETDFLSTNNYVQLVTTLRQTILELAHTNFIICLPTYICGAGLYNCRVETFNNLMCLDVLTHNYAILFDTNHDLTYSMFSERTGRLNFYGLQNICKNLNEIISPLIEQSHSLHIKHIERGGTSCNNTKSLKIQVNRQSQFFLV</sequence>